<gene>
    <name evidence="8" type="ORF">ELX58_04215</name>
</gene>
<dbReference type="FunFam" id="3.10.20.30:FF:000002">
    <property type="entry name" value="GTP pyrophosphokinase (RelA/SpoT)"/>
    <property type="match status" value="1"/>
</dbReference>
<dbReference type="InterPro" id="IPR004095">
    <property type="entry name" value="TGS"/>
</dbReference>
<dbReference type="EC" id="2.7.6.5" evidence="2"/>
<sequence length="748" mass="85264">MTKPRIWTPKDVMKKAQTYMSPAEVSKVELAYQFANKAHRGQYRKSGDKYISHPTQVAYILAGLKMDEETVCSGFLHDVVQDTPVTLKQVKAKFGDTIALIVYGVTKLDKIKYHPHKNKKLTINFRRLLLAICPDIRSMIVKLADRLHNMETLRYLPAAKQKTTSRETFDVYAPLADRLGIGAIKWRLQDLCLKYLKPEAYHKIASHLSFKRTQRNEYINSAIKQVRGFIKNLHLHHPLLYGRPKHIYSIYHKITVRHKSFDQIFDFLAMRVIVDKVSQCYAVLSAIETHWLPMPGRFKDYIANPKPNGYRSLHITVIGPKKRPFEIQIRTRKMHHIAEYGVAAHWAYKAGIKGKVHTNNNNSQLNWFKRMIAVQESKANQPVYNLKSDLFSNHVYVFTPNGDVLELPKGAGPLDVAYQIHTEVGNHAMGAKVNGKIVPLDCHLHNGDTVAIMTSTKATPSRDWYRIIKSRNAKRKIRQYFKQHDHDENVAEGRNQVLRSLRDHKYPANLINSDQIEEIANRRNFNSTEDLLAAVGYGAVGVNSIVNNLGRYVKEQRAKQDRLDEEKRIQNAANSSNKKVVLSQRPHQLEPADTTKKSFQGIVIGGINNVLVRLSHCCYPVPGDPIVGYITHGNGISIHRRDCPHIADDKSQQRLVVAHWSNSNQTSTYYATKLSIDAYDRGNLVKDIIQVGSEKAGQIISFSGGYDTQTDVTMHLKVEVHNLKQLKDLMTGLQSISKVRKVTREMSK</sequence>
<keyword evidence="3" id="KW-0342">GTP-binding</keyword>
<proteinExistence type="inferred from homology"/>
<comment type="catalytic activity">
    <reaction evidence="4">
        <text>GTP + ATP = guanosine 3'-diphosphate 5'-triphosphate + AMP</text>
        <dbReference type="Rhea" id="RHEA:22088"/>
        <dbReference type="ChEBI" id="CHEBI:30616"/>
        <dbReference type="ChEBI" id="CHEBI:37565"/>
        <dbReference type="ChEBI" id="CHEBI:142410"/>
        <dbReference type="ChEBI" id="CHEBI:456215"/>
        <dbReference type="EC" id="2.7.6.5"/>
    </reaction>
</comment>
<accession>A0A4P6ZKP1</accession>
<dbReference type="InterPro" id="IPR012676">
    <property type="entry name" value="TGS-like"/>
</dbReference>
<keyword evidence="8" id="KW-0378">Hydrolase</keyword>
<dbReference type="GO" id="GO:0016787">
    <property type="term" value="F:hydrolase activity"/>
    <property type="evidence" value="ECO:0007669"/>
    <property type="project" value="UniProtKB-KW"/>
</dbReference>
<evidence type="ECO:0000313" key="8">
    <source>
        <dbReference type="EMBL" id="QBP18355.1"/>
    </source>
</evidence>
<dbReference type="CDD" id="cd05399">
    <property type="entry name" value="NT_Rel-Spo_like"/>
    <property type="match status" value="1"/>
</dbReference>
<dbReference type="InterPro" id="IPR033655">
    <property type="entry name" value="TGS_RelA/SpoT"/>
</dbReference>
<dbReference type="Gene3D" id="3.10.20.30">
    <property type="match status" value="1"/>
</dbReference>
<dbReference type="GO" id="GO:0015970">
    <property type="term" value="P:guanosine tetraphosphate biosynthetic process"/>
    <property type="evidence" value="ECO:0007669"/>
    <property type="project" value="UniProtKB-UniPathway"/>
</dbReference>
<dbReference type="AlphaFoldDB" id="A0A4P6ZKP1"/>
<name>A0A4P6ZKP1_9LACO</name>
<dbReference type="PANTHER" id="PTHR21262">
    <property type="entry name" value="GUANOSINE-3',5'-BIS DIPHOSPHATE 3'-PYROPHOSPHOHYDROLASE"/>
    <property type="match status" value="1"/>
</dbReference>
<dbReference type="InterPro" id="IPR003607">
    <property type="entry name" value="HD/PDEase_dom"/>
</dbReference>
<dbReference type="SMART" id="SM00471">
    <property type="entry name" value="HDc"/>
    <property type="match status" value="1"/>
</dbReference>
<dbReference type="OrthoDB" id="9805041at2"/>
<dbReference type="PANTHER" id="PTHR21262:SF31">
    <property type="entry name" value="GTP PYROPHOSPHOKINASE"/>
    <property type="match status" value="1"/>
</dbReference>
<dbReference type="Gene3D" id="3.30.460.10">
    <property type="entry name" value="Beta Polymerase, domain 2"/>
    <property type="match status" value="1"/>
</dbReference>
<dbReference type="InterPro" id="IPR043519">
    <property type="entry name" value="NT_sf"/>
</dbReference>
<dbReference type="FunFam" id="3.30.460.10:FF:000001">
    <property type="entry name" value="GTP pyrophosphokinase RelA"/>
    <property type="match status" value="1"/>
</dbReference>
<dbReference type="UniPathway" id="UPA00908">
    <property type="reaction ID" value="UER00884"/>
</dbReference>
<dbReference type="InterPro" id="IPR004811">
    <property type="entry name" value="RelA/Spo_fam"/>
</dbReference>
<evidence type="ECO:0000256" key="2">
    <source>
        <dbReference type="ARBA" id="ARBA00013251"/>
    </source>
</evidence>
<evidence type="ECO:0000256" key="1">
    <source>
        <dbReference type="ARBA" id="ARBA00004976"/>
    </source>
</evidence>
<dbReference type="KEGG" id="lji:ELX58_04215"/>
<evidence type="ECO:0000313" key="9">
    <source>
        <dbReference type="Proteomes" id="UP000294321"/>
    </source>
</evidence>
<comment type="similarity">
    <text evidence="5">Belongs to the relA/spoT family.</text>
</comment>
<dbReference type="RefSeq" id="WP_133441914.1">
    <property type="nucleotide sequence ID" value="NZ_CP034726.1"/>
</dbReference>
<comment type="function">
    <text evidence="5">In eubacteria ppGpp (guanosine 3'-diphosphate 5'-diphosphate) is a mediator of the stringent response that coordinates a variety of cellular activities in response to changes in nutritional abundance.</text>
</comment>
<dbReference type="Pfam" id="PF19296">
    <property type="entry name" value="RelA_AH_RIS"/>
    <property type="match status" value="1"/>
</dbReference>
<dbReference type="InterPro" id="IPR012675">
    <property type="entry name" value="Beta-grasp_dom_sf"/>
</dbReference>
<keyword evidence="3" id="KW-0547">Nucleotide-binding</keyword>
<dbReference type="SMART" id="SM00954">
    <property type="entry name" value="RelA_SpoT"/>
    <property type="match status" value="1"/>
</dbReference>
<dbReference type="EMBL" id="CP034726">
    <property type="protein sequence ID" value="QBP18355.1"/>
    <property type="molecule type" value="Genomic_DNA"/>
</dbReference>
<dbReference type="Gene3D" id="1.10.3210.10">
    <property type="entry name" value="Hypothetical protein af1432"/>
    <property type="match status" value="1"/>
</dbReference>
<dbReference type="PROSITE" id="PS51880">
    <property type="entry name" value="TGS"/>
    <property type="match status" value="1"/>
</dbReference>
<dbReference type="NCBIfam" id="TIGR00691">
    <property type="entry name" value="spoT_relA"/>
    <property type="match status" value="1"/>
</dbReference>
<evidence type="ECO:0000256" key="6">
    <source>
        <dbReference type="SAM" id="MobiDB-lite"/>
    </source>
</evidence>
<evidence type="ECO:0000256" key="3">
    <source>
        <dbReference type="ARBA" id="ARBA00023134"/>
    </source>
</evidence>
<dbReference type="SUPFAM" id="SSF81271">
    <property type="entry name" value="TGS-like"/>
    <property type="match status" value="1"/>
</dbReference>
<dbReference type="FunFam" id="1.10.3210.10:FF:000001">
    <property type="entry name" value="GTP pyrophosphokinase RelA"/>
    <property type="match status" value="1"/>
</dbReference>
<dbReference type="SUPFAM" id="SSF109604">
    <property type="entry name" value="HD-domain/PDEase-like"/>
    <property type="match status" value="1"/>
</dbReference>
<dbReference type="CDD" id="cd01668">
    <property type="entry name" value="TGS_RSH"/>
    <property type="match status" value="1"/>
</dbReference>
<organism evidence="8 9">
    <name type="scientific">Acetilactobacillus jinshanensis</name>
    <dbReference type="NCBI Taxonomy" id="1720083"/>
    <lineage>
        <taxon>Bacteria</taxon>
        <taxon>Bacillati</taxon>
        <taxon>Bacillota</taxon>
        <taxon>Bacilli</taxon>
        <taxon>Lactobacillales</taxon>
        <taxon>Lactobacillaceae</taxon>
        <taxon>Acetilactobacillus</taxon>
    </lineage>
</organism>
<dbReference type="Pfam" id="PF04607">
    <property type="entry name" value="RelA_SpoT"/>
    <property type="match status" value="1"/>
</dbReference>
<evidence type="ECO:0000256" key="5">
    <source>
        <dbReference type="RuleBase" id="RU003847"/>
    </source>
</evidence>
<dbReference type="Pfam" id="PF02824">
    <property type="entry name" value="TGS"/>
    <property type="match status" value="1"/>
</dbReference>
<dbReference type="SUPFAM" id="SSF81301">
    <property type="entry name" value="Nucleotidyltransferase"/>
    <property type="match status" value="1"/>
</dbReference>
<evidence type="ECO:0000256" key="4">
    <source>
        <dbReference type="ARBA" id="ARBA00048244"/>
    </source>
</evidence>
<dbReference type="GO" id="GO:0005886">
    <property type="term" value="C:plasma membrane"/>
    <property type="evidence" value="ECO:0007669"/>
    <property type="project" value="TreeGrafter"/>
</dbReference>
<keyword evidence="9" id="KW-1185">Reference proteome</keyword>
<evidence type="ECO:0000259" key="7">
    <source>
        <dbReference type="PROSITE" id="PS51880"/>
    </source>
</evidence>
<dbReference type="GO" id="GO:0008728">
    <property type="term" value="F:GTP diphosphokinase activity"/>
    <property type="evidence" value="ECO:0007669"/>
    <property type="project" value="UniProtKB-EC"/>
</dbReference>
<dbReference type="Proteomes" id="UP000294321">
    <property type="component" value="Chromosome"/>
</dbReference>
<dbReference type="InterPro" id="IPR045600">
    <property type="entry name" value="RelA/SpoT_AH_RIS"/>
</dbReference>
<dbReference type="Gene3D" id="3.30.70.260">
    <property type="match status" value="1"/>
</dbReference>
<dbReference type="Pfam" id="PF13291">
    <property type="entry name" value="ACT_4"/>
    <property type="match status" value="1"/>
</dbReference>
<feature type="domain" description="TGS" evidence="7">
    <location>
        <begin position="393"/>
        <end position="454"/>
    </location>
</feature>
<feature type="region of interest" description="Disordered" evidence="6">
    <location>
        <begin position="570"/>
        <end position="593"/>
    </location>
</feature>
<dbReference type="InterPro" id="IPR007685">
    <property type="entry name" value="RelA_SpoT"/>
</dbReference>
<dbReference type="CDD" id="cd00077">
    <property type="entry name" value="HDc"/>
    <property type="match status" value="1"/>
</dbReference>
<dbReference type="GO" id="GO:0005525">
    <property type="term" value="F:GTP binding"/>
    <property type="evidence" value="ECO:0007669"/>
    <property type="project" value="UniProtKB-KW"/>
</dbReference>
<dbReference type="InterPro" id="IPR002912">
    <property type="entry name" value="ACT_dom"/>
</dbReference>
<protein>
    <recommendedName>
        <fullName evidence="2">GTP diphosphokinase</fullName>
        <ecNumber evidence="2">2.7.6.5</ecNumber>
    </recommendedName>
</protein>
<dbReference type="Pfam" id="PF13328">
    <property type="entry name" value="HD_4"/>
    <property type="match status" value="1"/>
</dbReference>
<comment type="pathway">
    <text evidence="1">Purine metabolism; ppGpp biosynthesis; ppGpp from GTP: step 1/2.</text>
</comment>
<reference evidence="9" key="1">
    <citation type="submission" date="2018-12" db="EMBL/GenBank/DDBJ databases">
        <title>A new species of lactobacillus.</title>
        <authorList>
            <person name="Jian Y."/>
            <person name="Xin L."/>
            <person name="Hong Z.J."/>
            <person name="Ming L.Z."/>
            <person name="Hong X.Z."/>
        </authorList>
    </citation>
    <scope>NUCLEOTIDE SEQUENCE [LARGE SCALE GENOMIC DNA]</scope>
    <source>
        <strain evidence="9">HSLZ-75</strain>
    </source>
</reference>